<keyword evidence="4" id="KW-0813">Transport</keyword>
<dbReference type="InterPro" id="IPR000711">
    <property type="entry name" value="ATPase_OSCP/dsu"/>
</dbReference>
<comment type="subunit">
    <text evidence="3">F-type ATPases have 2 components, CF(1) - the catalytic core - and CF(0) - the membrane proton channel. CF(1) has five subunits: alpha(3), beta(3), gamma(1), delta(1), epsilon(1). CF(0) has three main subunits: a, b and c.</text>
</comment>
<dbReference type="Proteomes" id="UP000236291">
    <property type="component" value="Unassembled WGS sequence"/>
</dbReference>
<proteinExistence type="inferred from homology"/>
<dbReference type="EMBL" id="ASHM01007913">
    <property type="protein sequence ID" value="PNY15718.1"/>
    <property type="molecule type" value="Genomic_DNA"/>
</dbReference>
<dbReference type="STRING" id="57577.A0A2K3PK99"/>
<evidence type="ECO:0000256" key="4">
    <source>
        <dbReference type="ARBA" id="ARBA00022448"/>
    </source>
</evidence>
<reference evidence="9 10" key="2">
    <citation type="journal article" date="2017" name="Front. Plant Sci.">
        <title>Gene Classification and Mining of Molecular Markers Useful in Red Clover (Trifolium pratense) Breeding.</title>
        <authorList>
            <person name="Istvanek J."/>
            <person name="Dluhosova J."/>
            <person name="Dluhos P."/>
            <person name="Patkova L."/>
            <person name="Nedelnik J."/>
            <person name="Repkova J."/>
        </authorList>
    </citation>
    <scope>NUCLEOTIDE SEQUENCE [LARGE SCALE GENOMIC DNA]</scope>
    <source>
        <strain evidence="10">cv. Tatra</strain>
        <tissue evidence="9">Young leaves</tissue>
    </source>
</reference>
<accession>A0A2K3PK99</accession>
<evidence type="ECO:0000256" key="2">
    <source>
        <dbReference type="ARBA" id="ARBA00007046"/>
    </source>
</evidence>
<evidence type="ECO:0000256" key="7">
    <source>
        <dbReference type="ARBA" id="ARBA00023136"/>
    </source>
</evidence>
<gene>
    <name evidence="9" type="ORF">L195_g012420</name>
</gene>
<keyword evidence="5" id="KW-0375">Hydrogen ion transport</keyword>
<keyword evidence="8" id="KW-0066">ATP synthesis</keyword>
<sequence>MALFSRVKSGISLCNKLGLLSSQRSTLQSSLIAPSISQASRNFADVPGQRDPKIKVPIAMFGGSGNYASALYIAAVKANAIEKVDAELSQFVESVKNSPLISQFIKDISVKKDVRVKTIQEIASEAKFSDVTKSFLDLHCGVIHLPCFEDFIPRVITCSNSLLCLVIFSEAFIISKTWFSIGFISDVVLHQLFQFLFDIGFVSFGVSHWFCVCSSGLAMVTLAAFDSFSQFLCDLGIFPSFNLVLTLVPNVPVPDNLQHRTILFGYFSLSKGKRKVLILLAENGRLKYVDTIAKRFAELAMAYKGEVKAIVTTVL</sequence>
<evidence type="ECO:0000256" key="5">
    <source>
        <dbReference type="ARBA" id="ARBA00022781"/>
    </source>
</evidence>
<evidence type="ECO:0000256" key="8">
    <source>
        <dbReference type="ARBA" id="ARBA00023310"/>
    </source>
</evidence>
<dbReference type="GO" id="GO:0016020">
    <property type="term" value="C:membrane"/>
    <property type="evidence" value="ECO:0007669"/>
    <property type="project" value="UniProtKB-SubCell"/>
</dbReference>
<dbReference type="AlphaFoldDB" id="A0A2K3PK99"/>
<dbReference type="ExpressionAtlas" id="A0A2K3PK99">
    <property type="expression patterns" value="baseline"/>
</dbReference>
<dbReference type="Pfam" id="PF00213">
    <property type="entry name" value="OSCP"/>
    <property type="match status" value="2"/>
</dbReference>
<keyword evidence="6" id="KW-0406">Ion transport</keyword>
<comment type="subcellular location">
    <subcellularLocation>
        <location evidence="1">Membrane</location>
    </subcellularLocation>
</comment>
<organism evidence="9 10">
    <name type="scientific">Trifolium pratense</name>
    <name type="common">Red clover</name>
    <dbReference type="NCBI Taxonomy" id="57577"/>
    <lineage>
        <taxon>Eukaryota</taxon>
        <taxon>Viridiplantae</taxon>
        <taxon>Streptophyta</taxon>
        <taxon>Embryophyta</taxon>
        <taxon>Tracheophyta</taxon>
        <taxon>Spermatophyta</taxon>
        <taxon>Magnoliopsida</taxon>
        <taxon>eudicotyledons</taxon>
        <taxon>Gunneridae</taxon>
        <taxon>Pentapetalae</taxon>
        <taxon>rosids</taxon>
        <taxon>fabids</taxon>
        <taxon>Fabales</taxon>
        <taxon>Fabaceae</taxon>
        <taxon>Papilionoideae</taxon>
        <taxon>50 kb inversion clade</taxon>
        <taxon>NPAAA clade</taxon>
        <taxon>Hologalegina</taxon>
        <taxon>IRL clade</taxon>
        <taxon>Trifolieae</taxon>
        <taxon>Trifolium</taxon>
    </lineage>
</organism>
<keyword evidence="7" id="KW-0472">Membrane</keyword>
<evidence type="ECO:0000256" key="6">
    <source>
        <dbReference type="ARBA" id="ARBA00023065"/>
    </source>
</evidence>
<dbReference type="GO" id="GO:0046933">
    <property type="term" value="F:proton-transporting ATP synthase activity, rotational mechanism"/>
    <property type="evidence" value="ECO:0007669"/>
    <property type="project" value="InterPro"/>
</dbReference>
<dbReference type="PANTHER" id="PTHR11910">
    <property type="entry name" value="ATP SYNTHASE DELTA CHAIN"/>
    <property type="match status" value="1"/>
</dbReference>
<dbReference type="InterPro" id="IPR026015">
    <property type="entry name" value="ATP_synth_OSCP/delta_N_sf"/>
</dbReference>
<comment type="caution">
    <text evidence="9">The sequence shown here is derived from an EMBL/GenBank/DDBJ whole genome shotgun (WGS) entry which is preliminary data.</text>
</comment>
<name>A0A2K3PK99_TRIPR</name>
<protein>
    <submittedName>
        <fullName evidence="9">ATP synthase subunit mitochondrial-like</fullName>
    </submittedName>
</protein>
<dbReference type="Gene3D" id="1.10.520.20">
    <property type="entry name" value="N-terminal domain of the delta subunit of the F1F0-ATP synthase"/>
    <property type="match status" value="1"/>
</dbReference>
<evidence type="ECO:0000256" key="3">
    <source>
        <dbReference type="ARBA" id="ARBA00011648"/>
    </source>
</evidence>
<feature type="non-terminal residue" evidence="9">
    <location>
        <position position="315"/>
    </location>
</feature>
<evidence type="ECO:0000313" key="9">
    <source>
        <dbReference type="EMBL" id="PNY15718.1"/>
    </source>
</evidence>
<dbReference type="SUPFAM" id="SSF47928">
    <property type="entry name" value="N-terminal domain of the delta subunit of the F1F0-ATP synthase"/>
    <property type="match status" value="2"/>
</dbReference>
<comment type="similarity">
    <text evidence="2">Belongs to the ATPase delta chain family.</text>
</comment>
<evidence type="ECO:0000313" key="10">
    <source>
        <dbReference type="Proteomes" id="UP000236291"/>
    </source>
</evidence>
<evidence type="ECO:0000256" key="1">
    <source>
        <dbReference type="ARBA" id="ARBA00004370"/>
    </source>
</evidence>
<reference evidence="9 10" key="1">
    <citation type="journal article" date="2014" name="Am. J. Bot.">
        <title>Genome assembly and annotation for red clover (Trifolium pratense; Fabaceae).</title>
        <authorList>
            <person name="Istvanek J."/>
            <person name="Jaros M."/>
            <person name="Krenek A."/>
            <person name="Repkova J."/>
        </authorList>
    </citation>
    <scope>NUCLEOTIDE SEQUENCE [LARGE SCALE GENOMIC DNA]</scope>
    <source>
        <strain evidence="10">cv. Tatra</strain>
        <tissue evidence="9">Young leaves</tissue>
    </source>
</reference>